<evidence type="ECO:0000259" key="1">
    <source>
        <dbReference type="Pfam" id="PF13454"/>
    </source>
</evidence>
<dbReference type="Proteomes" id="UP001144805">
    <property type="component" value="Unassembled WGS sequence"/>
</dbReference>
<keyword evidence="3" id="KW-1185">Reference proteome</keyword>
<evidence type="ECO:0000313" key="3">
    <source>
        <dbReference type="Proteomes" id="UP001144805"/>
    </source>
</evidence>
<dbReference type="SUPFAM" id="SSF51905">
    <property type="entry name" value="FAD/NAD(P)-binding domain"/>
    <property type="match status" value="1"/>
</dbReference>
<protein>
    <submittedName>
        <fullName evidence="2">NAD(P)/FAD-dependent oxidoreductase</fullName>
    </submittedName>
</protein>
<dbReference type="AlphaFoldDB" id="A0A9X3IKE8"/>
<reference evidence="2" key="1">
    <citation type="submission" date="2022-11" db="EMBL/GenBank/DDBJ databases">
        <title>Biodiversity and phylogenetic relationships of bacteria.</title>
        <authorList>
            <person name="Machado R.A.R."/>
            <person name="Bhat A."/>
            <person name="Loulou A."/>
            <person name="Kallel S."/>
        </authorList>
    </citation>
    <scope>NUCLEOTIDE SEQUENCE</scope>
    <source>
        <strain evidence="2">K-TC2</strain>
    </source>
</reference>
<sequence length="474" mass="52210">MTVCPQLAELERKIAADLTWIEAAPKAWIPARGGPEGAPVQDVVVIGAGLSGLSIGFGLKRQGVVNVLLLDSRAEGEEGPWLTCARMDTLRSPKHLAGPDLGVPSLTYRAWHEAIHGAEAWESVGKISREDWMEYLRWYRRVTGLAVRNETTLIAMEPYPDGLALSVEGPNGPERIYTRKVVLATGIEGAGGHSVPAIVSESLPRDAWTHSGERIDVTRLAGRDVGILGSSSSAFDWATAALRAGARSATLFGRATEFSRTEVLAWTNFPGFLGHFADLDDLRRWRFMRRFFDFKTPPTTEMFNAARAFPNFRLELGCPPERLGIEDGRIRLDTPRGRFDFDHLLLGTGYDIDLSRRPELANLVDDIALWSDRFVAPEGEADASLGRYPYLGRAFEFTEKVPGSAPHLANIHVFNNGAVPSLGPICNGITGLKYGVPRMVAALTKGLFLDDADRHYAELMAYDEVHFRADNLKK</sequence>
<accession>A0A9X3IKE8</accession>
<evidence type="ECO:0000313" key="2">
    <source>
        <dbReference type="EMBL" id="MCX5569524.1"/>
    </source>
</evidence>
<dbReference type="Gene3D" id="3.50.50.60">
    <property type="entry name" value="FAD/NAD(P)-binding domain"/>
    <property type="match status" value="1"/>
</dbReference>
<gene>
    <name evidence="2" type="ORF">OSH07_10010</name>
</gene>
<dbReference type="Pfam" id="PF13454">
    <property type="entry name" value="NAD_binding_9"/>
    <property type="match status" value="1"/>
</dbReference>
<dbReference type="RefSeq" id="WP_266338489.1">
    <property type="nucleotide sequence ID" value="NZ_JAPKNK010000003.1"/>
</dbReference>
<feature type="domain" description="FAD-dependent urate hydroxylase HpyO/Asp monooxygenase CreE-like FAD/NAD(P)-binding" evidence="1">
    <location>
        <begin position="44"/>
        <end position="187"/>
    </location>
</feature>
<dbReference type="EMBL" id="JAPKNK010000003">
    <property type="protein sequence ID" value="MCX5569524.1"/>
    <property type="molecule type" value="Genomic_DNA"/>
</dbReference>
<name>A0A9X3IKE8_9HYPH</name>
<dbReference type="InterPro" id="IPR038732">
    <property type="entry name" value="HpyO/CreE_NAD-binding"/>
</dbReference>
<dbReference type="InterPro" id="IPR036188">
    <property type="entry name" value="FAD/NAD-bd_sf"/>
</dbReference>
<proteinExistence type="predicted"/>
<organism evidence="2 3">
    <name type="scientific">Kaistia nematophila</name>
    <dbReference type="NCBI Taxonomy" id="2994654"/>
    <lineage>
        <taxon>Bacteria</taxon>
        <taxon>Pseudomonadati</taxon>
        <taxon>Pseudomonadota</taxon>
        <taxon>Alphaproteobacteria</taxon>
        <taxon>Hyphomicrobiales</taxon>
        <taxon>Kaistiaceae</taxon>
        <taxon>Kaistia</taxon>
    </lineage>
</organism>
<comment type="caution">
    <text evidence="2">The sequence shown here is derived from an EMBL/GenBank/DDBJ whole genome shotgun (WGS) entry which is preliminary data.</text>
</comment>